<keyword evidence="2" id="KW-1185">Reference proteome</keyword>
<name>A0ABP9K672_9ACTN</name>
<reference evidence="2" key="1">
    <citation type="journal article" date="2019" name="Int. J. Syst. Evol. Microbiol.">
        <title>The Global Catalogue of Microorganisms (GCM) 10K type strain sequencing project: providing services to taxonomists for standard genome sequencing and annotation.</title>
        <authorList>
            <consortium name="The Broad Institute Genomics Platform"/>
            <consortium name="The Broad Institute Genome Sequencing Center for Infectious Disease"/>
            <person name="Wu L."/>
            <person name="Ma J."/>
        </authorList>
    </citation>
    <scope>NUCLEOTIDE SEQUENCE [LARGE SCALE GENOMIC DNA]</scope>
    <source>
        <strain evidence="2">JCM 18410</strain>
    </source>
</reference>
<sequence>MSANAFAPYWTDSTDRRNTLIGRWSGWLCGEACFGVCVGIGGKTHGDTAKPTVFFGLGSPGASAEISADTGDMDSGLSGEVSCGYGTRNVKFSGEASGADVGYGTGVSTGKCSVRGQYTF</sequence>
<dbReference type="EMBL" id="BAABKC010000031">
    <property type="protein sequence ID" value="GAA5052206.1"/>
    <property type="molecule type" value="Genomic_DNA"/>
</dbReference>
<evidence type="ECO:0000313" key="1">
    <source>
        <dbReference type="EMBL" id="GAA5052206.1"/>
    </source>
</evidence>
<organism evidence="1 2">
    <name type="scientific">Streptomyces similanensis</name>
    <dbReference type="NCBI Taxonomy" id="1274988"/>
    <lineage>
        <taxon>Bacteria</taxon>
        <taxon>Bacillati</taxon>
        <taxon>Actinomycetota</taxon>
        <taxon>Actinomycetes</taxon>
        <taxon>Kitasatosporales</taxon>
        <taxon>Streptomycetaceae</taxon>
        <taxon>Streptomyces</taxon>
    </lineage>
</organism>
<evidence type="ECO:0000313" key="2">
    <source>
        <dbReference type="Proteomes" id="UP001500124"/>
    </source>
</evidence>
<proteinExistence type="predicted"/>
<accession>A0ABP9K672</accession>
<gene>
    <name evidence="1" type="ORF">GCM10023336_21480</name>
</gene>
<dbReference type="Proteomes" id="UP001500124">
    <property type="component" value="Unassembled WGS sequence"/>
</dbReference>
<comment type="caution">
    <text evidence="1">The sequence shown here is derived from an EMBL/GenBank/DDBJ whole genome shotgun (WGS) entry which is preliminary data.</text>
</comment>
<protein>
    <submittedName>
        <fullName evidence="1">Uncharacterized protein</fullName>
    </submittedName>
</protein>